<proteinExistence type="predicted"/>
<dbReference type="GO" id="GO:0004252">
    <property type="term" value="F:serine-type endopeptidase activity"/>
    <property type="evidence" value="ECO:0007669"/>
    <property type="project" value="InterPro"/>
</dbReference>
<dbReference type="RefSeq" id="WP_244877586.1">
    <property type="nucleotide sequence ID" value="NZ_BAMV01000008.1"/>
</dbReference>
<reference evidence="3 4" key="1">
    <citation type="submission" date="2012-11" db="EMBL/GenBank/DDBJ databases">
        <title>Whole genome sequence of Acetobacter cibinongensis 4H-1.</title>
        <authorList>
            <person name="Azuma Y."/>
            <person name="Higashiura N."/>
            <person name="Hirakawa H."/>
            <person name="Matsushita K."/>
        </authorList>
    </citation>
    <scope>NUCLEOTIDE SEQUENCE [LARGE SCALE GENOMIC DNA]</scope>
    <source>
        <strain evidence="3 4">4H-1</strain>
    </source>
</reference>
<dbReference type="AlphaFoldDB" id="A0A0D6N2L2"/>
<keyword evidence="1" id="KW-0732">Signal</keyword>
<dbReference type="InterPro" id="IPR009003">
    <property type="entry name" value="Peptidase_S1_PA"/>
</dbReference>
<dbReference type="InterPro" id="IPR050966">
    <property type="entry name" value="Glutamyl_endopeptidase"/>
</dbReference>
<dbReference type="InterPro" id="IPR043504">
    <property type="entry name" value="Peptidase_S1_PA_chymotrypsin"/>
</dbReference>
<evidence type="ECO:0000259" key="2">
    <source>
        <dbReference type="PROSITE" id="PS50240"/>
    </source>
</evidence>
<organism evidence="3 4">
    <name type="scientific">Acetobacter cibinongensis</name>
    <dbReference type="NCBI Taxonomy" id="146475"/>
    <lineage>
        <taxon>Bacteria</taxon>
        <taxon>Pseudomonadati</taxon>
        <taxon>Pseudomonadota</taxon>
        <taxon>Alphaproteobacteria</taxon>
        <taxon>Acetobacterales</taxon>
        <taxon>Acetobacteraceae</taxon>
        <taxon>Acetobacter</taxon>
    </lineage>
</organism>
<dbReference type="PANTHER" id="PTHR15462:SF8">
    <property type="entry name" value="SERINE PROTEASE"/>
    <property type="match status" value="1"/>
</dbReference>
<dbReference type="Proteomes" id="UP000032671">
    <property type="component" value="Unassembled WGS sequence"/>
</dbReference>
<sequence>MVARHHPDHPAMRQNTASTGARPVTLWLHKRRMVLATCLGWMALFPAPSSHAQGPAYRDHLAGVGPQDPRQKVDTRQMPWAAIGRVQTELGSRCTGFLLSPVVVQTAAHCLWLSATHRFVQPESVHFLLAYSGGHYSAHARVTHFVIPPGYTTAQESQMAGLDHATLILDSPVAKPDAVFHVTATPQDVTPGTPVSLGGYEQNQPDIITADTHCHLTGTTQDGQGNLLLAHDCAGTHGSSGAPLLRQNADGWQVIGVQVLARTAGAGGDAVPLLATKTP</sequence>
<name>A0A0D6N2L2_9PROT</name>
<protein>
    <submittedName>
        <fullName evidence="3">Peptidase S1/S6</fullName>
    </submittedName>
</protein>
<gene>
    <name evidence="3" type="ORF">Abci_008_088</name>
</gene>
<evidence type="ECO:0000313" key="4">
    <source>
        <dbReference type="Proteomes" id="UP000032671"/>
    </source>
</evidence>
<dbReference type="SUPFAM" id="SSF50494">
    <property type="entry name" value="Trypsin-like serine proteases"/>
    <property type="match status" value="1"/>
</dbReference>
<dbReference type="PANTHER" id="PTHR15462">
    <property type="entry name" value="SERINE PROTEASE"/>
    <property type="match status" value="1"/>
</dbReference>
<feature type="domain" description="Peptidase S1" evidence="2">
    <location>
        <begin position="63"/>
        <end position="279"/>
    </location>
</feature>
<accession>A0A0D6N2L2</accession>
<evidence type="ECO:0000256" key="1">
    <source>
        <dbReference type="ARBA" id="ARBA00022729"/>
    </source>
</evidence>
<dbReference type="InterPro" id="IPR001254">
    <property type="entry name" value="Trypsin_dom"/>
</dbReference>
<evidence type="ECO:0000313" key="3">
    <source>
        <dbReference type="EMBL" id="GAN59955.1"/>
    </source>
</evidence>
<dbReference type="Pfam" id="PF00089">
    <property type="entry name" value="Trypsin"/>
    <property type="match status" value="1"/>
</dbReference>
<comment type="caution">
    <text evidence="3">The sequence shown here is derived from an EMBL/GenBank/DDBJ whole genome shotgun (WGS) entry which is preliminary data.</text>
</comment>
<dbReference type="PROSITE" id="PS50240">
    <property type="entry name" value="TRYPSIN_DOM"/>
    <property type="match status" value="1"/>
</dbReference>
<dbReference type="GO" id="GO:0006508">
    <property type="term" value="P:proteolysis"/>
    <property type="evidence" value="ECO:0007669"/>
    <property type="project" value="InterPro"/>
</dbReference>
<dbReference type="STRING" id="1231339.Abci_008_088"/>
<dbReference type="Gene3D" id="2.40.10.10">
    <property type="entry name" value="Trypsin-like serine proteases"/>
    <property type="match status" value="2"/>
</dbReference>
<dbReference type="EMBL" id="BAMV01000008">
    <property type="protein sequence ID" value="GAN59955.1"/>
    <property type="molecule type" value="Genomic_DNA"/>
</dbReference>